<keyword evidence="2" id="KW-0863">Zinc-finger</keyword>
<dbReference type="GO" id="GO:0034967">
    <property type="term" value="C:Set3 complex"/>
    <property type="evidence" value="ECO:0007669"/>
    <property type="project" value="TreeGrafter"/>
</dbReference>
<organism evidence="7">
    <name type="scientific">Cuerna arida</name>
    <dbReference type="NCBI Taxonomy" id="1464854"/>
    <lineage>
        <taxon>Eukaryota</taxon>
        <taxon>Metazoa</taxon>
        <taxon>Ecdysozoa</taxon>
        <taxon>Arthropoda</taxon>
        <taxon>Hexapoda</taxon>
        <taxon>Insecta</taxon>
        <taxon>Pterygota</taxon>
        <taxon>Neoptera</taxon>
        <taxon>Paraneoptera</taxon>
        <taxon>Hemiptera</taxon>
        <taxon>Auchenorrhyncha</taxon>
        <taxon>Membracoidea</taxon>
        <taxon>Cicadellidae</taxon>
        <taxon>Cicadellinae</taxon>
        <taxon>Proconiini</taxon>
        <taxon>Cuerna</taxon>
    </lineage>
</organism>
<feature type="region of interest" description="Disordered" evidence="5">
    <location>
        <begin position="61"/>
        <end position="97"/>
    </location>
</feature>
<evidence type="ECO:0000259" key="6">
    <source>
        <dbReference type="SMART" id="SM00249"/>
    </source>
</evidence>
<dbReference type="InterPro" id="IPR011011">
    <property type="entry name" value="Znf_FYVE_PHD"/>
</dbReference>
<dbReference type="CDD" id="cd15550">
    <property type="entry name" value="PHD_MLL5"/>
    <property type="match status" value="1"/>
</dbReference>
<dbReference type="GO" id="GO:0006355">
    <property type="term" value="P:regulation of DNA-templated transcription"/>
    <property type="evidence" value="ECO:0007669"/>
    <property type="project" value="TreeGrafter"/>
</dbReference>
<feature type="non-terminal residue" evidence="7">
    <location>
        <position position="146"/>
    </location>
</feature>
<evidence type="ECO:0000256" key="3">
    <source>
        <dbReference type="ARBA" id="ARBA00022833"/>
    </source>
</evidence>
<feature type="non-terminal residue" evidence="7">
    <location>
        <position position="1"/>
    </location>
</feature>
<sequence>LDHNYAALPPEQTTTITKVELKQFTGNDSFTNVDFFNRNEHVLEEKLYEPISVIIDNTGSKLRKQSEISSPFLSDDDDDPKLDSDGEDTETAPENEFENSVTRCVCDFLHDDGYMICCDRCSVWQHVDCMGIDKLSIPDDYLCEEC</sequence>
<reference evidence="7" key="1">
    <citation type="submission" date="2015-11" db="EMBL/GenBank/DDBJ databases">
        <title>De novo transcriptome assembly of four potential Pierce s Disease insect vectors from Arizona vineyards.</title>
        <authorList>
            <person name="Tassone E.E."/>
        </authorList>
    </citation>
    <scope>NUCLEOTIDE SEQUENCE</scope>
</reference>
<keyword evidence="3" id="KW-0862">Zinc</keyword>
<feature type="compositionally biased region" description="Acidic residues" evidence="5">
    <location>
        <begin position="74"/>
        <end position="97"/>
    </location>
</feature>
<protein>
    <recommendedName>
        <fullName evidence="6">Zinc finger PHD-type domain-containing protein</fullName>
    </recommendedName>
</protein>
<evidence type="ECO:0000256" key="4">
    <source>
        <dbReference type="ARBA" id="ARBA00022853"/>
    </source>
</evidence>
<dbReference type="Pfam" id="PF20826">
    <property type="entry name" value="PHD_5"/>
    <property type="match status" value="1"/>
</dbReference>
<gene>
    <name evidence="7" type="ORF">g.48638</name>
</gene>
<dbReference type="InterPro" id="IPR013083">
    <property type="entry name" value="Znf_RING/FYVE/PHD"/>
</dbReference>
<dbReference type="SMART" id="SM00249">
    <property type="entry name" value="PHD"/>
    <property type="match status" value="1"/>
</dbReference>
<dbReference type="InterPro" id="IPR001965">
    <property type="entry name" value="Znf_PHD"/>
</dbReference>
<dbReference type="GO" id="GO:0008270">
    <property type="term" value="F:zinc ion binding"/>
    <property type="evidence" value="ECO:0007669"/>
    <property type="project" value="UniProtKB-KW"/>
</dbReference>
<name>A0A1B6GLL2_9HEMI</name>
<dbReference type="AlphaFoldDB" id="A0A1B6GLL2"/>
<dbReference type="SUPFAM" id="SSF57903">
    <property type="entry name" value="FYVE/PHD zinc finger"/>
    <property type="match status" value="1"/>
</dbReference>
<keyword evidence="1" id="KW-0479">Metal-binding</keyword>
<evidence type="ECO:0000256" key="5">
    <source>
        <dbReference type="SAM" id="MobiDB-lite"/>
    </source>
</evidence>
<keyword evidence="4" id="KW-0156">Chromatin regulator</keyword>
<dbReference type="Gene3D" id="3.30.40.10">
    <property type="entry name" value="Zinc/RING finger domain, C3HC4 (zinc finger)"/>
    <property type="match status" value="1"/>
</dbReference>
<dbReference type="InterPro" id="IPR019786">
    <property type="entry name" value="Zinc_finger_PHD-type_CS"/>
</dbReference>
<evidence type="ECO:0000313" key="7">
    <source>
        <dbReference type="EMBL" id="JAS63327.1"/>
    </source>
</evidence>
<dbReference type="PANTHER" id="PTHR46462:SF3">
    <property type="entry name" value="UPSET, ISOFORM A"/>
    <property type="match status" value="1"/>
</dbReference>
<feature type="domain" description="Zinc finger PHD-type" evidence="6">
    <location>
        <begin position="103"/>
        <end position="146"/>
    </location>
</feature>
<dbReference type="GO" id="GO:0070210">
    <property type="term" value="C:Rpd3L-Expanded complex"/>
    <property type="evidence" value="ECO:0007669"/>
    <property type="project" value="TreeGrafter"/>
</dbReference>
<evidence type="ECO:0000256" key="2">
    <source>
        <dbReference type="ARBA" id="ARBA00022771"/>
    </source>
</evidence>
<dbReference type="GO" id="GO:0006325">
    <property type="term" value="P:chromatin organization"/>
    <property type="evidence" value="ECO:0007669"/>
    <property type="project" value="UniProtKB-KW"/>
</dbReference>
<evidence type="ECO:0000256" key="1">
    <source>
        <dbReference type="ARBA" id="ARBA00022723"/>
    </source>
</evidence>
<dbReference type="PANTHER" id="PTHR46462">
    <property type="entry name" value="UPSET, ISOFORM A"/>
    <property type="match status" value="1"/>
</dbReference>
<proteinExistence type="predicted"/>
<accession>A0A1B6GLL2</accession>
<dbReference type="EMBL" id="GECZ01006442">
    <property type="protein sequence ID" value="JAS63327.1"/>
    <property type="molecule type" value="Transcribed_RNA"/>
</dbReference>
<dbReference type="PROSITE" id="PS01359">
    <property type="entry name" value="ZF_PHD_1"/>
    <property type="match status" value="1"/>
</dbReference>